<dbReference type="RefSeq" id="WP_200249826.1">
    <property type="nucleotide sequence ID" value="NZ_NRRY01000065.1"/>
</dbReference>
<dbReference type="Proteomes" id="UP001138768">
    <property type="component" value="Unassembled WGS sequence"/>
</dbReference>
<evidence type="ECO:0000313" key="2">
    <source>
        <dbReference type="EMBL" id="MBK1621267.1"/>
    </source>
</evidence>
<comment type="caution">
    <text evidence="2">The sequence shown here is derived from an EMBL/GenBank/DDBJ whole genome shotgun (WGS) entry which is preliminary data.</text>
</comment>
<reference evidence="2 3" key="1">
    <citation type="journal article" date="2020" name="Microorganisms">
        <title>Osmotic Adaptation and Compatible Solute Biosynthesis of Phototrophic Bacteria as Revealed from Genome Analyses.</title>
        <authorList>
            <person name="Imhoff J.F."/>
            <person name="Rahn T."/>
            <person name="Kunzel S."/>
            <person name="Keller A."/>
            <person name="Neulinger S.C."/>
        </authorList>
    </citation>
    <scope>NUCLEOTIDE SEQUENCE [LARGE SCALE GENOMIC DNA]</scope>
    <source>
        <strain evidence="2 3">DSM 25653</strain>
    </source>
</reference>
<name>A0A9X0WCR5_9GAMM</name>
<keyword evidence="3" id="KW-1185">Reference proteome</keyword>
<accession>A0A9X0WCR5</accession>
<dbReference type="EMBL" id="NRRY01000065">
    <property type="protein sequence ID" value="MBK1621267.1"/>
    <property type="molecule type" value="Genomic_DNA"/>
</dbReference>
<keyword evidence="1" id="KW-0812">Transmembrane</keyword>
<sequence length="333" mass="35193">MGENKTVVEAFGGARGIALLIGGLVIGTGLYYWQMTASGDAMAEVAAELGLQVYEEGQRRQLRGRIEDIGVAVDTTTERSADTVRWFTDFKIYAPDQPYGRMIGARLRQKAIAGMKGSEWLSTGDAAFDEAVFVEGELATMLAHLDAKARAAVLAATEAGWALEGVTWTARESGRVTSARKISSLLDVGLAAARALRLPGDPETALQERAESDPLPGVRAAAAAAQEDSERAWTGAVADPSEPVTAENALDALAEMNTPRSLEAALILSTAGDDRQQVRTRLISAIYANERTEEVIDALASIGGQLEAVVLTSVVGEHEASAKEAIAAIKARP</sequence>
<dbReference type="AlphaFoldDB" id="A0A9X0WCR5"/>
<keyword evidence="1" id="KW-0472">Membrane</keyword>
<feature type="transmembrane region" description="Helical" evidence="1">
    <location>
        <begin position="12"/>
        <end position="33"/>
    </location>
</feature>
<gene>
    <name evidence="2" type="ORF">CKO42_23185</name>
</gene>
<proteinExistence type="predicted"/>
<organism evidence="2 3">
    <name type="scientific">Lamprobacter modestohalophilus</name>
    <dbReference type="NCBI Taxonomy" id="1064514"/>
    <lineage>
        <taxon>Bacteria</taxon>
        <taxon>Pseudomonadati</taxon>
        <taxon>Pseudomonadota</taxon>
        <taxon>Gammaproteobacteria</taxon>
        <taxon>Chromatiales</taxon>
        <taxon>Chromatiaceae</taxon>
        <taxon>Lamprobacter</taxon>
    </lineage>
</organism>
<protein>
    <submittedName>
        <fullName evidence="2">Uncharacterized protein</fullName>
    </submittedName>
</protein>
<evidence type="ECO:0000313" key="3">
    <source>
        <dbReference type="Proteomes" id="UP001138768"/>
    </source>
</evidence>
<evidence type="ECO:0000256" key="1">
    <source>
        <dbReference type="SAM" id="Phobius"/>
    </source>
</evidence>
<keyword evidence="1" id="KW-1133">Transmembrane helix</keyword>